<name>A0A8J3YMZ9_9ACTN</name>
<accession>A0A8J3YMZ9</accession>
<comment type="caution">
    <text evidence="1">The sequence shown here is derived from an EMBL/GenBank/DDBJ whole genome shotgun (WGS) entry which is preliminary data.</text>
</comment>
<proteinExistence type="predicted"/>
<dbReference type="InterPro" id="IPR011990">
    <property type="entry name" value="TPR-like_helical_dom_sf"/>
</dbReference>
<evidence type="ECO:0008006" key="3">
    <source>
        <dbReference type="Google" id="ProtNLM"/>
    </source>
</evidence>
<protein>
    <recommendedName>
        <fullName evidence="3">Tetratricopeptide repeat protein</fullName>
    </recommendedName>
</protein>
<dbReference type="AlphaFoldDB" id="A0A8J3YMZ9"/>
<evidence type="ECO:0000313" key="2">
    <source>
        <dbReference type="Proteomes" id="UP000619260"/>
    </source>
</evidence>
<dbReference type="EMBL" id="BOPF01000012">
    <property type="protein sequence ID" value="GIJ46806.1"/>
    <property type="molecule type" value="Genomic_DNA"/>
</dbReference>
<reference evidence="1" key="1">
    <citation type="submission" date="2021-01" db="EMBL/GenBank/DDBJ databases">
        <title>Whole genome shotgun sequence of Virgisporangium aliadipatigenens NBRC 105644.</title>
        <authorList>
            <person name="Komaki H."/>
            <person name="Tamura T."/>
        </authorList>
    </citation>
    <scope>NUCLEOTIDE SEQUENCE</scope>
    <source>
        <strain evidence="1">NBRC 105644</strain>
    </source>
</reference>
<gene>
    <name evidence="1" type="ORF">Val02_36920</name>
</gene>
<sequence length="458" mass="50160">MRADGWAVATHEGRWFPLGLFAAVAEALDTCTADFPEKEEALSILTRPGRDDTKFRVVLLLLERAPLAVRLTDVDLNRDADGFADPSFEEAIDRMRAAADTGRVFVEEAPAPREAPPLDGLSDQETETLLQVALATFPLRERDVAAVVDGYPAGTTAGLVEKGLLEQRPDGVVVPRHIAEALAPRQGERRDDRHERAITMHYGNIRSGDRSYRDYVAVTRHLAQVDGMGDLTKFALDVTKRSRDLAGAALLGEVVAVVPAGNGHYLPLRERQITTLIALGFPKAAREAGRRTLRDVSAWAETYPERDPARFCLGAAHNIYGVALLNDGDPAAAEPIFTRTVDIYHELCAEHRTSIEAHRRLGWALEHLGDVYLNLDGVDEDDLLRTLAECVHVRSQLFEASPDPDTALAASNALKRLAEHSDPDNAARFRGTRLAMLTAMAAAHPDDEDLLAELADAR</sequence>
<dbReference type="Gene3D" id="1.25.40.10">
    <property type="entry name" value="Tetratricopeptide repeat domain"/>
    <property type="match status" value="1"/>
</dbReference>
<organism evidence="1 2">
    <name type="scientific">Virgisporangium aliadipatigenens</name>
    <dbReference type="NCBI Taxonomy" id="741659"/>
    <lineage>
        <taxon>Bacteria</taxon>
        <taxon>Bacillati</taxon>
        <taxon>Actinomycetota</taxon>
        <taxon>Actinomycetes</taxon>
        <taxon>Micromonosporales</taxon>
        <taxon>Micromonosporaceae</taxon>
        <taxon>Virgisporangium</taxon>
    </lineage>
</organism>
<dbReference type="Proteomes" id="UP000619260">
    <property type="component" value="Unassembled WGS sequence"/>
</dbReference>
<keyword evidence="2" id="KW-1185">Reference proteome</keyword>
<evidence type="ECO:0000313" key="1">
    <source>
        <dbReference type="EMBL" id="GIJ46806.1"/>
    </source>
</evidence>